<proteinExistence type="predicted"/>
<accession>A0A8E2F065</accession>
<dbReference type="Proteomes" id="UP000250140">
    <property type="component" value="Unassembled WGS sequence"/>
</dbReference>
<dbReference type="AlphaFoldDB" id="A0A8E2F065"/>
<protein>
    <submittedName>
        <fullName evidence="1">Uncharacterized protein</fullName>
    </submittedName>
</protein>
<gene>
    <name evidence="1" type="ORF">AOQ84DRAFT_377157</name>
</gene>
<name>A0A8E2F065_9PEZI</name>
<dbReference type="EMBL" id="KV749730">
    <property type="protein sequence ID" value="OCL08016.1"/>
    <property type="molecule type" value="Genomic_DNA"/>
</dbReference>
<dbReference type="OrthoDB" id="412788at2759"/>
<sequence length="152" mass="17614">MKATLSFIPDLPIFQHEKPYELWLPAEEIPESLPWTNCQFFEHLATEIKVARSSNTDFGYETTRFKHLSSPLSQCFTGDSNWRYNNSMAQKYIKETVKLIERVLCTEGPVLRLETGIPHAAFYNPDSIFGDNPRESIEIRLLVLTKNIMEET</sequence>
<keyword evidence="2" id="KW-1185">Reference proteome</keyword>
<organism evidence="1 2">
    <name type="scientific">Glonium stellatum</name>
    <dbReference type="NCBI Taxonomy" id="574774"/>
    <lineage>
        <taxon>Eukaryota</taxon>
        <taxon>Fungi</taxon>
        <taxon>Dikarya</taxon>
        <taxon>Ascomycota</taxon>
        <taxon>Pezizomycotina</taxon>
        <taxon>Dothideomycetes</taxon>
        <taxon>Pleosporomycetidae</taxon>
        <taxon>Gloniales</taxon>
        <taxon>Gloniaceae</taxon>
        <taxon>Glonium</taxon>
    </lineage>
</organism>
<evidence type="ECO:0000313" key="1">
    <source>
        <dbReference type="EMBL" id="OCL08016.1"/>
    </source>
</evidence>
<reference evidence="1 2" key="1">
    <citation type="journal article" date="2016" name="Nat. Commun.">
        <title>Ectomycorrhizal ecology is imprinted in the genome of the dominant symbiotic fungus Cenococcum geophilum.</title>
        <authorList>
            <consortium name="DOE Joint Genome Institute"/>
            <person name="Peter M."/>
            <person name="Kohler A."/>
            <person name="Ohm R.A."/>
            <person name="Kuo A."/>
            <person name="Krutzmann J."/>
            <person name="Morin E."/>
            <person name="Arend M."/>
            <person name="Barry K.W."/>
            <person name="Binder M."/>
            <person name="Choi C."/>
            <person name="Clum A."/>
            <person name="Copeland A."/>
            <person name="Grisel N."/>
            <person name="Haridas S."/>
            <person name="Kipfer T."/>
            <person name="LaButti K."/>
            <person name="Lindquist E."/>
            <person name="Lipzen A."/>
            <person name="Maire R."/>
            <person name="Meier B."/>
            <person name="Mihaltcheva S."/>
            <person name="Molinier V."/>
            <person name="Murat C."/>
            <person name="Poggeler S."/>
            <person name="Quandt C.A."/>
            <person name="Sperisen C."/>
            <person name="Tritt A."/>
            <person name="Tisserant E."/>
            <person name="Crous P.W."/>
            <person name="Henrissat B."/>
            <person name="Nehls U."/>
            <person name="Egli S."/>
            <person name="Spatafora J.W."/>
            <person name="Grigoriev I.V."/>
            <person name="Martin F.M."/>
        </authorList>
    </citation>
    <scope>NUCLEOTIDE SEQUENCE [LARGE SCALE GENOMIC DNA]</scope>
    <source>
        <strain evidence="1 2">CBS 207.34</strain>
    </source>
</reference>
<evidence type="ECO:0000313" key="2">
    <source>
        <dbReference type="Proteomes" id="UP000250140"/>
    </source>
</evidence>